<dbReference type="AlphaFoldDB" id="A0A423P253"/>
<protein>
    <submittedName>
        <fullName evidence="2">Uncharacterized protein</fullName>
    </submittedName>
</protein>
<name>A0A423P253_PSEFL</name>
<feature type="region of interest" description="Disordered" evidence="1">
    <location>
        <begin position="61"/>
        <end position="80"/>
    </location>
</feature>
<dbReference type="EMBL" id="MOBZ01000016">
    <property type="protein sequence ID" value="ROO05868.1"/>
    <property type="molecule type" value="Genomic_DNA"/>
</dbReference>
<evidence type="ECO:0000313" key="3">
    <source>
        <dbReference type="Proteomes" id="UP000283619"/>
    </source>
</evidence>
<evidence type="ECO:0000256" key="1">
    <source>
        <dbReference type="SAM" id="MobiDB-lite"/>
    </source>
</evidence>
<organism evidence="2 3">
    <name type="scientific">Pseudomonas fluorescens</name>
    <dbReference type="NCBI Taxonomy" id="294"/>
    <lineage>
        <taxon>Bacteria</taxon>
        <taxon>Pseudomonadati</taxon>
        <taxon>Pseudomonadota</taxon>
        <taxon>Gammaproteobacteria</taxon>
        <taxon>Pseudomonadales</taxon>
        <taxon>Pseudomonadaceae</taxon>
        <taxon>Pseudomonas</taxon>
    </lineage>
</organism>
<evidence type="ECO:0000313" key="2">
    <source>
        <dbReference type="EMBL" id="ROO05868.1"/>
    </source>
</evidence>
<accession>A0A423P253</accession>
<proteinExistence type="predicted"/>
<reference evidence="2 3" key="1">
    <citation type="submission" date="2016-10" db="EMBL/GenBank/DDBJ databases">
        <title>Comparative genome analysis of multiple Pseudomonas spp. focuses on biocontrol and plant growth promoting traits.</title>
        <authorList>
            <person name="Tao X.-Y."/>
            <person name="Taylor C.G."/>
        </authorList>
    </citation>
    <scope>NUCLEOTIDE SEQUENCE [LARGE SCALE GENOMIC DNA]</scope>
    <source>
        <strain evidence="2 3">36G2</strain>
    </source>
</reference>
<sequence length="80" mass="8902">MDAAGSDCADAALFTWLERHSGQHWDAQRTIIVAQYRNGDPLPLDYLSADHRIITTTPTRGEQVFHGHPDQSVAYLPNPS</sequence>
<comment type="caution">
    <text evidence="2">The sequence shown here is derived from an EMBL/GenBank/DDBJ whole genome shotgun (WGS) entry which is preliminary data.</text>
</comment>
<gene>
    <name evidence="2" type="ORF">BK673_18870</name>
</gene>
<dbReference type="Proteomes" id="UP000283619">
    <property type="component" value="Unassembled WGS sequence"/>
</dbReference>